<protein>
    <submittedName>
        <fullName evidence="3">Uncharacterized protein</fullName>
    </submittedName>
</protein>
<gene>
    <name evidence="3" type="ORF">GCM10008027_18290</name>
</gene>
<evidence type="ECO:0000256" key="2">
    <source>
        <dbReference type="SAM" id="MobiDB-lite"/>
    </source>
</evidence>
<feature type="region of interest" description="Disordered" evidence="2">
    <location>
        <begin position="301"/>
        <end position="337"/>
    </location>
</feature>
<feature type="coiled-coil region" evidence="1">
    <location>
        <begin position="233"/>
        <end position="269"/>
    </location>
</feature>
<accession>A0ABQ1TG51</accession>
<comment type="caution">
    <text evidence="3">The sequence shown here is derived from an EMBL/GenBank/DDBJ whole genome shotgun (WGS) entry which is preliminary data.</text>
</comment>
<feature type="region of interest" description="Disordered" evidence="2">
    <location>
        <begin position="473"/>
        <end position="509"/>
    </location>
</feature>
<keyword evidence="1" id="KW-0175">Coiled coil</keyword>
<feature type="region of interest" description="Disordered" evidence="2">
    <location>
        <begin position="86"/>
        <end position="110"/>
    </location>
</feature>
<feature type="compositionally biased region" description="Basic and acidic residues" evidence="2">
    <location>
        <begin position="773"/>
        <end position="784"/>
    </location>
</feature>
<reference evidence="4" key="1">
    <citation type="journal article" date="2019" name="Int. J. Syst. Evol. Microbiol.">
        <title>The Global Catalogue of Microorganisms (GCM) 10K type strain sequencing project: providing services to taxonomists for standard genome sequencing and annotation.</title>
        <authorList>
            <consortium name="The Broad Institute Genomics Platform"/>
            <consortium name="The Broad Institute Genome Sequencing Center for Infectious Disease"/>
            <person name="Wu L."/>
            <person name="Ma J."/>
        </authorList>
    </citation>
    <scope>NUCLEOTIDE SEQUENCE [LARGE SCALE GENOMIC DNA]</scope>
    <source>
        <strain evidence="4">CGMCC 1.15394</strain>
    </source>
</reference>
<dbReference type="EMBL" id="BMIT01000006">
    <property type="protein sequence ID" value="GGE93768.1"/>
    <property type="molecule type" value="Genomic_DNA"/>
</dbReference>
<feature type="compositionally biased region" description="Low complexity" evidence="2">
    <location>
        <begin position="92"/>
        <end position="110"/>
    </location>
</feature>
<organism evidence="3 4">
    <name type="scientific">Pseudoalteromonas gelatinilytica</name>
    <dbReference type="NCBI Taxonomy" id="1703256"/>
    <lineage>
        <taxon>Bacteria</taxon>
        <taxon>Pseudomonadati</taxon>
        <taxon>Pseudomonadota</taxon>
        <taxon>Gammaproteobacteria</taxon>
        <taxon>Alteromonadales</taxon>
        <taxon>Pseudoalteromonadaceae</taxon>
        <taxon>Pseudoalteromonas</taxon>
    </lineage>
</organism>
<proteinExistence type="predicted"/>
<feature type="compositionally biased region" description="Acidic residues" evidence="2">
    <location>
        <begin position="699"/>
        <end position="720"/>
    </location>
</feature>
<evidence type="ECO:0000313" key="3">
    <source>
        <dbReference type="EMBL" id="GGE93768.1"/>
    </source>
</evidence>
<evidence type="ECO:0000313" key="4">
    <source>
        <dbReference type="Proteomes" id="UP000638462"/>
    </source>
</evidence>
<feature type="compositionally biased region" description="Low complexity" evidence="2">
    <location>
        <begin position="143"/>
        <end position="155"/>
    </location>
</feature>
<sequence length="784" mass="86585">MCILLKQQMHEYRFNTSNKNYRSAARNYEKNCKNPTPVNNAAAFEKLEQQTQETAPVNSATAANPAVHSGAIPAEPEEVIAPVAEQTSELNEQPMPQMEPEVQQPEQTEMPAKVDRITISDAPKPQAEPASSPAVQEQVVEVETQSADAEIAAAEKPADRAPKAEPAPKSLPTPAPIPDPIPEPIPANNDSSSSSLLMPSLIVLLVLLVAGLVIVRIRQSKKADADSELEQSLLQAKALKAAAEAQAAAEKEADELKAATAAVLAEEQEHPHEDSYPLADETFTATETENNDELSELMHFSAQRDKEEQESESSSEQADEEFANAHQFNDLELGYDEKNAIDADDDFLDEQRGLEQELKLASLASSYSINEEAEPQAEEVKQDESELEEPSYTASSSFGFDEYTTKEPVADDEPPITEPEPFEAAEIDELEQPEVEEPSFTSSSSFGFDEYATKEPIADDEPVLAEIEELEKPEIDELEQPEVEVPSFTSSSSFGFDEYSTKEPIADDEPVLAEIEELAKPEIDELDKPEIVELEQPEFEEPSFTSSSSFGFDEYAAKEPIADDEPVLAEIEELEKPEIEELDKPDIDKLEKPEFDEPSFTSSSSFGFDEYSTKEPIADDEPSKDDVPEYDLSSLMGDDLSFADHFAEDKQTVTAPSTTDEHDDISDDDLAKALQALEQELRDEPASFSLEEPAQPAEETVDLSDEPSNDDKLEEIDSNSDNDANKESEQQDDKPHNPFANLSLDPSWDPNSDEKPVIESKTKQPKSQALIDAEERAKQFKTDE</sequence>
<feature type="compositionally biased region" description="Polar residues" evidence="2">
    <location>
        <begin position="49"/>
        <end position="62"/>
    </location>
</feature>
<name>A0ABQ1TG51_9GAMM</name>
<feature type="region of interest" description="Disordered" evidence="2">
    <location>
        <begin position="48"/>
        <end position="71"/>
    </location>
</feature>
<dbReference type="Proteomes" id="UP000638462">
    <property type="component" value="Unassembled WGS sequence"/>
</dbReference>
<feature type="compositionally biased region" description="Acidic residues" evidence="2">
    <location>
        <begin position="410"/>
        <end position="437"/>
    </location>
</feature>
<feature type="compositionally biased region" description="Basic and acidic residues" evidence="2">
    <location>
        <begin position="723"/>
        <end position="736"/>
    </location>
</feature>
<feature type="region of interest" description="Disordered" evidence="2">
    <location>
        <begin position="366"/>
        <end position="448"/>
    </location>
</feature>
<feature type="compositionally biased region" description="Pro residues" evidence="2">
    <location>
        <begin position="169"/>
        <end position="185"/>
    </location>
</feature>
<feature type="region of interest" description="Disordered" evidence="2">
    <location>
        <begin position="573"/>
        <end position="669"/>
    </location>
</feature>
<evidence type="ECO:0000256" key="1">
    <source>
        <dbReference type="SAM" id="Coils"/>
    </source>
</evidence>
<keyword evidence="4" id="KW-1185">Reference proteome</keyword>
<feature type="compositionally biased region" description="Basic and acidic residues" evidence="2">
    <location>
        <begin position="574"/>
        <end position="595"/>
    </location>
</feature>
<feature type="compositionally biased region" description="Basic and acidic residues" evidence="2">
    <location>
        <begin position="752"/>
        <end position="762"/>
    </location>
</feature>
<feature type="region of interest" description="Disordered" evidence="2">
    <location>
        <begin position="143"/>
        <end position="192"/>
    </location>
</feature>
<feature type="compositionally biased region" description="Acidic residues" evidence="2">
    <location>
        <begin position="308"/>
        <end position="322"/>
    </location>
</feature>
<feature type="region of interest" description="Disordered" evidence="2">
    <location>
        <begin position="681"/>
        <end position="784"/>
    </location>
</feature>